<dbReference type="Pfam" id="PF21373">
    <property type="entry name" value="ZNHIT3_C"/>
    <property type="match status" value="1"/>
</dbReference>
<gene>
    <name evidence="4" type="primary">LOC108628180</name>
</gene>
<dbReference type="SUPFAM" id="SSF144232">
    <property type="entry name" value="HIT/MYND zinc finger-like"/>
    <property type="match status" value="1"/>
</dbReference>
<dbReference type="Proteomes" id="UP000694925">
    <property type="component" value="Unplaced"/>
</dbReference>
<dbReference type="Pfam" id="PF04438">
    <property type="entry name" value="zf-HIT"/>
    <property type="match status" value="1"/>
</dbReference>
<dbReference type="AlphaFoldDB" id="A0AAJ7NAA4"/>
<dbReference type="CDD" id="cd23024">
    <property type="entry name" value="zf-HIT_ZNHIT2-3"/>
    <property type="match status" value="1"/>
</dbReference>
<organism evidence="3 4">
    <name type="scientific">Ceratina calcarata</name>
    <dbReference type="NCBI Taxonomy" id="156304"/>
    <lineage>
        <taxon>Eukaryota</taxon>
        <taxon>Metazoa</taxon>
        <taxon>Ecdysozoa</taxon>
        <taxon>Arthropoda</taxon>
        <taxon>Hexapoda</taxon>
        <taxon>Insecta</taxon>
        <taxon>Pterygota</taxon>
        <taxon>Neoptera</taxon>
        <taxon>Endopterygota</taxon>
        <taxon>Hymenoptera</taxon>
        <taxon>Apocrita</taxon>
        <taxon>Aculeata</taxon>
        <taxon>Apoidea</taxon>
        <taxon>Anthophila</taxon>
        <taxon>Apidae</taxon>
        <taxon>Ceratina</taxon>
        <taxon>Zadontomerus</taxon>
    </lineage>
</organism>
<protein>
    <submittedName>
        <fullName evidence="4">Zinc finger HIT domain-containing protein 3</fullName>
    </submittedName>
</protein>
<dbReference type="RefSeq" id="XP_017885420.1">
    <property type="nucleotide sequence ID" value="XM_018029931.2"/>
</dbReference>
<keyword evidence="3" id="KW-1185">Reference proteome</keyword>
<evidence type="ECO:0000313" key="4">
    <source>
        <dbReference type="RefSeq" id="XP_017885420.1"/>
    </source>
</evidence>
<sequence>MGKVCCVCGKEESSYKCPVCKEPYCSIDCCKSHKTKNCELSKPQEKNAIEDVKGAVKYDFPTEDTVPIEKLRQLRDSEDLKDCLKNPHVRNIMRGILADKNPTKAIASAMTEPIFVEMADACLKVVESQ</sequence>
<dbReference type="PROSITE" id="PS51083">
    <property type="entry name" value="ZF_HIT"/>
    <property type="match status" value="1"/>
</dbReference>
<dbReference type="GO" id="GO:0008270">
    <property type="term" value="F:zinc ion binding"/>
    <property type="evidence" value="ECO:0007669"/>
    <property type="project" value="UniProtKB-UniRule"/>
</dbReference>
<evidence type="ECO:0000256" key="1">
    <source>
        <dbReference type="PROSITE-ProRule" id="PRU00453"/>
    </source>
</evidence>
<dbReference type="KEGG" id="ccal:108628180"/>
<proteinExistence type="predicted"/>
<reference evidence="4" key="1">
    <citation type="submission" date="2025-08" db="UniProtKB">
        <authorList>
            <consortium name="RefSeq"/>
        </authorList>
    </citation>
    <scope>IDENTIFICATION</scope>
    <source>
        <tissue evidence="4">Whole body</tissue>
    </source>
</reference>
<dbReference type="GeneID" id="108628180"/>
<accession>A0AAJ7NAA4</accession>
<keyword evidence="1" id="KW-0863">Zinc-finger</keyword>
<evidence type="ECO:0000259" key="2">
    <source>
        <dbReference type="PROSITE" id="PS51083"/>
    </source>
</evidence>
<dbReference type="Gene3D" id="3.30.60.190">
    <property type="match status" value="1"/>
</dbReference>
<dbReference type="InterPro" id="IPR048371">
    <property type="entry name" value="ZNHIT3_C"/>
</dbReference>
<evidence type="ECO:0000313" key="3">
    <source>
        <dbReference type="Proteomes" id="UP000694925"/>
    </source>
</evidence>
<name>A0AAJ7NAA4_9HYME</name>
<keyword evidence="1" id="KW-0479">Metal-binding</keyword>
<dbReference type="InterPro" id="IPR007529">
    <property type="entry name" value="Znf_HIT"/>
</dbReference>
<keyword evidence="1" id="KW-0862">Zinc</keyword>
<feature type="domain" description="HIT-type" evidence="2">
    <location>
        <begin position="5"/>
        <end position="38"/>
    </location>
</feature>